<dbReference type="FunFam" id="3.20.20.70:FF:000027">
    <property type="entry name" value="Dihydropyrimidine dehydrogenase [NADP(+)]"/>
    <property type="match status" value="1"/>
</dbReference>
<evidence type="ECO:0000313" key="14">
    <source>
        <dbReference type="EMBL" id="AIS52608.1"/>
    </source>
</evidence>
<gene>
    <name evidence="12 14" type="primary">pyrD</name>
    <name evidence="14" type="ORF">TKV_c14390</name>
</gene>
<comment type="cofactor">
    <cofactor evidence="12">
        <name>FMN</name>
        <dbReference type="ChEBI" id="CHEBI:58210"/>
    </cofactor>
    <text evidence="12">Binds 1 FMN per subunit.</text>
</comment>
<feature type="binding site" evidence="12">
    <location>
        <position position="163"/>
    </location>
    <ligand>
        <name>FMN</name>
        <dbReference type="ChEBI" id="CHEBI:58210"/>
    </ligand>
</feature>
<feature type="binding site" evidence="12">
    <location>
        <position position="189"/>
    </location>
    <ligand>
        <name>FMN</name>
        <dbReference type="ChEBI" id="CHEBI:58210"/>
    </ligand>
</feature>
<dbReference type="HOGENOM" id="CLU_042042_0_0_9"/>
<dbReference type="InterPro" id="IPR013785">
    <property type="entry name" value="Aldolase_TIM"/>
</dbReference>
<evidence type="ECO:0000256" key="5">
    <source>
        <dbReference type="ARBA" id="ARBA00022490"/>
    </source>
</evidence>
<feature type="binding site" evidence="12">
    <location>
        <position position="44"/>
    </location>
    <ligand>
        <name>substrate</name>
    </ligand>
</feature>
<dbReference type="GO" id="GO:0006207">
    <property type="term" value="P:'de novo' pyrimidine nucleobase biosynthetic process"/>
    <property type="evidence" value="ECO:0007669"/>
    <property type="project" value="InterPro"/>
</dbReference>
<feature type="binding site" evidence="12">
    <location>
        <begin position="263"/>
        <end position="264"/>
    </location>
    <ligand>
        <name>FMN</name>
        <dbReference type="ChEBI" id="CHEBI:58210"/>
    </ligand>
</feature>
<evidence type="ECO:0000256" key="8">
    <source>
        <dbReference type="ARBA" id="ARBA00022975"/>
    </source>
</evidence>
<comment type="similarity">
    <text evidence="4 12">Belongs to the dihydroorotate dehydrogenase family. Type 1 subfamily.</text>
</comment>
<dbReference type="PROSITE" id="PS00911">
    <property type="entry name" value="DHODEHASE_1"/>
    <property type="match status" value="1"/>
</dbReference>
<dbReference type="InterPro" id="IPR024920">
    <property type="entry name" value="Dihydroorotate_DH_1"/>
</dbReference>
<dbReference type="STRING" id="2325.TKV_c14390"/>
<dbReference type="PIRSF" id="PIRSF000164">
    <property type="entry name" value="DHO_oxidase"/>
    <property type="match status" value="1"/>
</dbReference>
<dbReference type="NCBIfam" id="TIGR01037">
    <property type="entry name" value="pyrD_sub1_fam"/>
    <property type="match status" value="1"/>
</dbReference>
<comment type="pathway">
    <text evidence="3">Pyrimidine metabolism; UMP biosynthesis via de novo pathway; orotate from (S)-dihydroorotate (NAD(+) route): step 1/1.</text>
</comment>
<dbReference type="CDD" id="cd04740">
    <property type="entry name" value="DHOD_1B_like"/>
    <property type="match status" value="1"/>
</dbReference>
<dbReference type="RefSeq" id="WP_049685340.1">
    <property type="nucleotide sequence ID" value="NZ_CP009170.1"/>
</dbReference>
<feature type="binding site" evidence="12">
    <location>
        <begin position="44"/>
        <end position="45"/>
    </location>
    <ligand>
        <name>FMN</name>
        <dbReference type="ChEBI" id="CHEBI:58210"/>
    </ligand>
</feature>
<dbReference type="GO" id="GO:0005737">
    <property type="term" value="C:cytoplasm"/>
    <property type="evidence" value="ECO:0007669"/>
    <property type="project" value="UniProtKB-SubCell"/>
</dbReference>
<comment type="function">
    <text evidence="1">Catalyzes the conversion of dihydroorotate to orotate with NAD(+) as electron acceptor.</text>
</comment>
<dbReference type="AlphaFoldDB" id="A0A097AS23"/>
<organism evidence="14 15">
    <name type="scientific">Thermoanaerobacter kivui</name>
    <name type="common">Acetogenium kivui</name>
    <dbReference type="NCBI Taxonomy" id="2325"/>
    <lineage>
        <taxon>Bacteria</taxon>
        <taxon>Bacillati</taxon>
        <taxon>Bacillota</taxon>
        <taxon>Clostridia</taxon>
        <taxon>Thermoanaerobacterales</taxon>
        <taxon>Thermoanaerobacteraceae</taxon>
        <taxon>Thermoanaerobacter</taxon>
    </lineage>
</organism>
<dbReference type="InterPro" id="IPR049622">
    <property type="entry name" value="Dihydroorotate_DH_I"/>
</dbReference>
<evidence type="ECO:0000313" key="15">
    <source>
        <dbReference type="Proteomes" id="UP000029669"/>
    </source>
</evidence>
<protein>
    <recommendedName>
        <fullName evidence="12">Dihydroorotate dehydrogenase</fullName>
        <shortName evidence="12">DHOD</shortName>
        <shortName evidence="12">DHODase</shortName>
        <shortName evidence="12">DHOdehase</shortName>
        <ecNumber evidence="12">1.3.-.-</ecNumber>
    </recommendedName>
</protein>
<dbReference type="Proteomes" id="UP000029669">
    <property type="component" value="Chromosome"/>
</dbReference>
<evidence type="ECO:0000259" key="13">
    <source>
        <dbReference type="Pfam" id="PF01180"/>
    </source>
</evidence>
<accession>A0A097AS23</accession>
<evidence type="ECO:0000256" key="11">
    <source>
        <dbReference type="ARBA" id="ARBA00048996"/>
    </source>
</evidence>
<feature type="binding site" evidence="12">
    <location>
        <begin position="190"/>
        <end position="191"/>
    </location>
    <ligand>
        <name>substrate</name>
    </ligand>
</feature>
<sequence>MNLQVEVGGLKLKNPVMTASGTFGFGREYGEYIDLNQLGAIVVKGLTVKPKEGNPPPRVYETPCGMLNSVGLQNPGVDAFIEKELPFLRDYDVAVIVNIAGETIEEFAYMAKKLDIDGVDGIEINVSCPNVKKGGMAFGINPDDIFNITKEVKKVTQKTVIVKLTPNVTDIGVCAKAAEDGGADAVSLINTIAGMAINIDTRTPVFKNVIAGLSGPAIKPIALRMVYEAARAVKIPVIGMGGISSFKDALEFMIAGAKAVAIGTCNFVNPNCTIEVIEGIKQYMVLNNIEDINDIIGSLKVD</sequence>
<keyword evidence="5 12" id="KW-0963">Cytoplasm</keyword>
<dbReference type="GO" id="GO:0044205">
    <property type="term" value="P:'de novo' UMP biosynthetic process"/>
    <property type="evidence" value="ECO:0007669"/>
    <property type="project" value="UniProtKB-UniRule"/>
</dbReference>
<feature type="binding site" evidence="12">
    <location>
        <position position="125"/>
    </location>
    <ligand>
        <name>substrate</name>
    </ligand>
</feature>
<dbReference type="InterPro" id="IPR033888">
    <property type="entry name" value="DHOD_1B"/>
</dbReference>
<name>A0A097AS23_THEKI</name>
<keyword evidence="8 12" id="KW-0665">Pyrimidine biosynthesis</keyword>
<evidence type="ECO:0000256" key="1">
    <source>
        <dbReference type="ARBA" id="ARBA00003616"/>
    </source>
</evidence>
<evidence type="ECO:0000256" key="12">
    <source>
        <dbReference type="HAMAP-Rule" id="MF_00224"/>
    </source>
</evidence>
<evidence type="ECO:0000256" key="7">
    <source>
        <dbReference type="ARBA" id="ARBA00022643"/>
    </source>
</evidence>
<evidence type="ECO:0000256" key="2">
    <source>
        <dbReference type="ARBA" id="ARBA00004496"/>
    </source>
</evidence>
<dbReference type="OrthoDB" id="9794954at2"/>
<feature type="active site" description="Nucleophile" evidence="12">
    <location>
        <position position="128"/>
    </location>
</feature>
<dbReference type="InterPro" id="IPR050074">
    <property type="entry name" value="DHO_dehydrogenase"/>
</dbReference>
<feature type="binding site" evidence="12">
    <location>
        <position position="215"/>
    </location>
    <ligand>
        <name>FMN</name>
        <dbReference type="ChEBI" id="CHEBI:58210"/>
    </ligand>
</feature>
<comment type="catalytic activity">
    <reaction evidence="12">
        <text>(S)-dihydroorotate + A = orotate + AH2</text>
        <dbReference type="Rhea" id="RHEA:18073"/>
        <dbReference type="ChEBI" id="CHEBI:13193"/>
        <dbReference type="ChEBI" id="CHEBI:17499"/>
        <dbReference type="ChEBI" id="CHEBI:30839"/>
        <dbReference type="ChEBI" id="CHEBI:30864"/>
    </reaction>
</comment>
<dbReference type="KEGG" id="tki:TKV_c14390"/>
<dbReference type="Pfam" id="PF01180">
    <property type="entry name" value="DHO_dh"/>
    <property type="match status" value="1"/>
</dbReference>
<proteinExistence type="inferred from homology"/>
<evidence type="ECO:0000256" key="6">
    <source>
        <dbReference type="ARBA" id="ARBA00022630"/>
    </source>
</evidence>
<reference evidence="15" key="1">
    <citation type="journal article" date="2015" name="Genome Announc.">
        <title>Whole-Genome Sequences of 80 Environmental and Clinical Isolates of Burkholderia pseudomallei.</title>
        <authorList>
            <person name="Johnson S.L."/>
            <person name="Baker A.L."/>
            <person name="Chain P.S."/>
            <person name="Currie B.J."/>
            <person name="Daligault H.E."/>
            <person name="Davenport K.W."/>
            <person name="Davis C.B."/>
            <person name="Inglis T.J."/>
            <person name="Kaestli M."/>
            <person name="Koren S."/>
            <person name="Mayo M."/>
            <person name="Merritt A.J."/>
            <person name="Price E.P."/>
            <person name="Sarovich D.S."/>
            <person name="Warner J."/>
            <person name="Rosovitz M.J."/>
        </authorList>
    </citation>
    <scope>NUCLEOTIDE SEQUENCE [LARGE SCALE GENOMIC DNA]</scope>
    <source>
        <strain evidence="15">DSM 2030</strain>
    </source>
</reference>
<dbReference type="NCBIfam" id="NF005574">
    <property type="entry name" value="PRK07259.1"/>
    <property type="match status" value="1"/>
</dbReference>
<dbReference type="InterPro" id="IPR005720">
    <property type="entry name" value="Dihydroorotate_DH_cat"/>
</dbReference>
<evidence type="ECO:0000256" key="4">
    <source>
        <dbReference type="ARBA" id="ARBA00008008"/>
    </source>
</evidence>
<evidence type="ECO:0000256" key="9">
    <source>
        <dbReference type="ARBA" id="ARBA00023002"/>
    </source>
</evidence>
<keyword evidence="9 12" id="KW-0560">Oxidoreductase</keyword>
<feature type="binding site" evidence="12">
    <location>
        <begin position="241"/>
        <end position="242"/>
    </location>
    <ligand>
        <name>FMN</name>
        <dbReference type="ChEBI" id="CHEBI:58210"/>
    </ligand>
</feature>
<keyword evidence="7 12" id="KW-0288">FMN</keyword>
<feature type="binding site" evidence="12">
    <location>
        <position position="20"/>
    </location>
    <ligand>
        <name>FMN</name>
        <dbReference type="ChEBI" id="CHEBI:58210"/>
    </ligand>
</feature>
<dbReference type="eggNOG" id="COG0167">
    <property type="taxonomic scope" value="Bacteria"/>
</dbReference>
<dbReference type="SUPFAM" id="SSF51395">
    <property type="entry name" value="FMN-linked oxidoreductases"/>
    <property type="match status" value="1"/>
</dbReference>
<dbReference type="Gene3D" id="3.20.20.70">
    <property type="entry name" value="Aldolase class I"/>
    <property type="match status" value="1"/>
</dbReference>
<dbReference type="UniPathway" id="UPA00070"/>
<feature type="binding site" evidence="12">
    <location>
        <position position="125"/>
    </location>
    <ligand>
        <name>FMN</name>
        <dbReference type="ChEBI" id="CHEBI:58210"/>
    </ligand>
</feature>
<dbReference type="PANTHER" id="PTHR48109">
    <property type="entry name" value="DIHYDROOROTATE DEHYDROGENASE (QUINONE), MITOCHONDRIAL-RELATED"/>
    <property type="match status" value="1"/>
</dbReference>
<keyword evidence="6 12" id="KW-0285">Flavoprotein</keyword>
<dbReference type="PROSITE" id="PS00912">
    <property type="entry name" value="DHODEHASE_2"/>
    <property type="match status" value="1"/>
</dbReference>
<dbReference type="EMBL" id="CP009170">
    <property type="protein sequence ID" value="AIS52608.1"/>
    <property type="molecule type" value="Genomic_DNA"/>
</dbReference>
<dbReference type="HAMAP" id="MF_00224">
    <property type="entry name" value="DHO_dh_type1"/>
    <property type="match status" value="1"/>
</dbReference>
<evidence type="ECO:0000256" key="3">
    <source>
        <dbReference type="ARBA" id="ARBA00004715"/>
    </source>
</evidence>
<dbReference type="GO" id="GO:0004589">
    <property type="term" value="F:dihydroorotate dehydrogenase (NAD+) activity"/>
    <property type="evidence" value="ECO:0007669"/>
    <property type="project" value="UniProtKB-EC"/>
</dbReference>
<dbReference type="InterPro" id="IPR001295">
    <property type="entry name" value="Dihydroorotate_DH_CS"/>
</dbReference>
<dbReference type="PANTHER" id="PTHR48109:SF1">
    <property type="entry name" value="DIHYDROOROTATE DEHYDROGENASE (FUMARATE)"/>
    <property type="match status" value="1"/>
</dbReference>
<comment type="catalytic activity">
    <reaction evidence="11">
        <text>(S)-dihydroorotate + NAD(+) = orotate + NADH + H(+)</text>
        <dbReference type="Rhea" id="RHEA:13513"/>
        <dbReference type="ChEBI" id="CHEBI:15378"/>
        <dbReference type="ChEBI" id="CHEBI:30839"/>
        <dbReference type="ChEBI" id="CHEBI:30864"/>
        <dbReference type="ChEBI" id="CHEBI:57540"/>
        <dbReference type="ChEBI" id="CHEBI:57945"/>
        <dbReference type="EC" id="1.3.1.14"/>
    </reaction>
</comment>
<comment type="subcellular location">
    <subcellularLocation>
        <location evidence="2 12">Cytoplasm</location>
    </subcellularLocation>
</comment>
<feature type="domain" description="Dihydroorotate dehydrogenase catalytic" evidence="13">
    <location>
        <begin position="3"/>
        <end position="284"/>
    </location>
</feature>
<keyword evidence="15" id="KW-1185">Reference proteome</keyword>
<feature type="binding site" evidence="12">
    <location>
        <begin position="68"/>
        <end position="72"/>
    </location>
    <ligand>
        <name>substrate</name>
    </ligand>
</feature>
<feature type="binding site" evidence="12">
    <location>
        <position position="98"/>
    </location>
    <ligand>
        <name>FMN</name>
        <dbReference type="ChEBI" id="CHEBI:58210"/>
    </ligand>
</feature>
<dbReference type="EC" id="1.3.-.-" evidence="12"/>
<keyword evidence="10" id="KW-0520">NAD</keyword>
<dbReference type="InterPro" id="IPR012135">
    <property type="entry name" value="Dihydroorotate_DH_1_2"/>
</dbReference>
<evidence type="ECO:0000256" key="10">
    <source>
        <dbReference type="ARBA" id="ARBA00023027"/>
    </source>
</evidence>